<comment type="subcellular location">
    <subcellularLocation>
        <location evidence="1">Nucleus</location>
    </subcellularLocation>
</comment>
<dbReference type="PANTHER" id="PTHR10015:SF308">
    <property type="entry name" value="HSF-TYPE DNA-BINDING DOMAIN-CONTAINING PROTEIN"/>
    <property type="match status" value="1"/>
</dbReference>
<keyword evidence="5" id="KW-0238">DNA-binding</keyword>
<gene>
    <name evidence="10" type="ORF">HPP92_022405</name>
    <name evidence="9" type="ORF">HPP92_022714</name>
</gene>
<keyword evidence="11" id="KW-1185">Reference proteome</keyword>
<dbReference type="SMART" id="SM00415">
    <property type="entry name" value="HSF"/>
    <property type="match status" value="1"/>
</dbReference>
<dbReference type="Gene3D" id="1.10.10.10">
    <property type="entry name" value="Winged helix-like DNA-binding domain superfamily/Winged helix DNA-binding domain"/>
    <property type="match status" value="1"/>
</dbReference>
<evidence type="ECO:0000256" key="1">
    <source>
        <dbReference type="ARBA" id="ARBA00004123"/>
    </source>
</evidence>
<dbReference type="Pfam" id="PF00447">
    <property type="entry name" value="HSF_DNA-bind"/>
    <property type="match status" value="1"/>
</dbReference>
<dbReference type="AlphaFoldDB" id="A0A835PX23"/>
<dbReference type="FunFam" id="1.10.10.10:FF:000660">
    <property type="entry name" value="Heat stress transcription factor A-6b"/>
    <property type="match status" value="1"/>
</dbReference>
<evidence type="ECO:0000313" key="12">
    <source>
        <dbReference type="Proteomes" id="UP000639772"/>
    </source>
</evidence>
<evidence type="ECO:0000313" key="11">
    <source>
        <dbReference type="Proteomes" id="UP000636800"/>
    </source>
</evidence>
<keyword evidence="3" id="KW-0597">Phosphoprotein</keyword>
<dbReference type="GO" id="GO:0006357">
    <property type="term" value="P:regulation of transcription by RNA polymerase II"/>
    <property type="evidence" value="ECO:0007669"/>
    <property type="project" value="TreeGrafter"/>
</dbReference>
<feature type="domain" description="HSF-type DNA-binding" evidence="8">
    <location>
        <begin position="22"/>
        <end position="115"/>
    </location>
</feature>
<dbReference type="PANTHER" id="PTHR10015">
    <property type="entry name" value="HEAT SHOCK TRANSCRIPTION FACTOR"/>
    <property type="match status" value="1"/>
</dbReference>
<comment type="subunit">
    <text evidence="2">Homotrimer.</text>
</comment>
<evidence type="ECO:0000256" key="3">
    <source>
        <dbReference type="ARBA" id="ARBA00022553"/>
    </source>
</evidence>
<comment type="similarity">
    <text evidence="7">Belongs to the HSF family.</text>
</comment>
<dbReference type="InterPro" id="IPR036388">
    <property type="entry name" value="WH-like_DNA-bd_sf"/>
</dbReference>
<evidence type="ECO:0000256" key="6">
    <source>
        <dbReference type="ARBA" id="ARBA00023242"/>
    </source>
</evidence>
<accession>A0A835PX23</accession>
<evidence type="ECO:0000256" key="4">
    <source>
        <dbReference type="ARBA" id="ARBA00023016"/>
    </source>
</evidence>
<dbReference type="EMBL" id="JADCNL010000012">
    <property type="protein sequence ID" value="KAG0457557.1"/>
    <property type="molecule type" value="Genomic_DNA"/>
</dbReference>
<dbReference type="InterPro" id="IPR000232">
    <property type="entry name" value="HSF_DNA-bd"/>
</dbReference>
<protein>
    <recommendedName>
        <fullName evidence="8">HSF-type DNA-binding domain-containing protein</fullName>
    </recommendedName>
</protein>
<sequence>MVKAMKGRSCDGVALSKQRRKNPAPFVSKTYDLVEGSDVPHLVSWSQEGTSFVVWSPRDFARIVLPRFFRHCKFSSFVRQLNIYGFRKCAPDRWEFKHEKFQRGRRHQVAEIMKRKRRQSDLPSFLQAGEKCTSDAERMELMQENRNLQKERAELLFQIRHYSAMKEELHKRFSQTILYLGKKPAGVQHGNGNCNFGAIFPFAMQ</sequence>
<evidence type="ECO:0000313" key="10">
    <source>
        <dbReference type="EMBL" id="KAG0459277.1"/>
    </source>
</evidence>
<evidence type="ECO:0000259" key="8">
    <source>
        <dbReference type="SMART" id="SM00415"/>
    </source>
</evidence>
<evidence type="ECO:0000256" key="5">
    <source>
        <dbReference type="ARBA" id="ARBA00023125"/>
    </source>
</evidence>
<dbReference type="Proteomes" id="UP000636800">
    <property type="component" value="Chromosome 12"/>
</dbReference>
<dbReference type="GO" id="GO:0003700">
    <property type="term" value="F:DNA-binding transcription factor activity"/>
    <property type="evidence" value="ECO:0007669"/>
    <property type="project" value="InterPro"/>
</dbReference>
<evidence type="ECO:0000256" key="2">
    <source>
        <dbReference type="ARBA" id="ARBA00011233"/>
    </source>
</evidence>
<dbReference type="OrthoDB" id="60033at2759"/>
<dbReference type="InterPro" id="IPR036390">
    <property type="entry name" value="WH_DNA-bd_sf"/>
</dbReference>
<comment type="caution">
    <text evidence="9">The sequence shown here is derived from an EMBL/GenBank/DDBJ whole genome shotgun (WGS) entry which is preliminary data.</text>
</comment>
<evidence type="ECO:0000256" key="7">
    <source>
        <dbReference type="RuleBase" id="RU004020"/>
    </source>
</evidence>
<name>A0A835PX23_VANPL</name>
<keyword evidence="6" id="KW-0539">Nucleus</keyword>
<dbReference type="PRINTS" id="PR00056">
    <property type="entry name" value="HSFDOMAIN"/>
</dbReference>
<organism evidence="9 11">
    <name type="scientific">Vanilla planifolia</name>
    <name type="common">Vanilla</name>
    <dbReference type="NCBI Taxonomy" id="51239"/>
    <lineage>
        <taxon>Eukaryota</taxon>
        <taxon>Viridiplantae</taxon>
        <taxon>Streptophyta</taxon>
        <taxon>Embryophyta</taxon>
        <taxon>Tracheophyta</taxon>
        <taxon>Spermatophyta</taxon>
        <taxon>Magnoliopsida</taxon>
        <taxon>Liliopsida</taxon>
        <taxon>Asparagales</taxon>
        <taxon>Orchidaceae</taxon>
        <taxon>Vanilloideae</taxon>
        <taxon>Vanilleae</taxon>
        <taxon>Vanilla</taxon>
    </lineage>
</organism>
<dbReference type="GO" id="GO:0000978">
    <property type="term" value="F:RNA polymerase II cis-regulatory region sequence-specific DNA binding"/>
    <property type="evidence" value="ECO:0007669"/>
    <property type="project" value="TreeGrafter"/>
</dbReference>
<proteinExistence type="inferred from homology"/>
<reference evidence="11 12" key="1">
    <citation type="journal article" date="2020" name="Nat. Food">
        <title>A phased Vanilla planifolia genome enables genetic improvement of flavour and production.</title>
        <authorList>
            <person name="Hasing T."/>
            <person name="Tang H."/>
            <person name="Brym M."/>
            <person name="Khazi F."/>
            <person name="Huang T."/>
            <person name="Chambers A.H."/>
        </authorList>
    </citation>
    <scope>NUCLEOTIDE SEQUENCE [LARGE SCALE GENOMIC DNA]</scope>
    <source>
        <tissue evidence="9">Leaf</tissue>
    </source>
</reference>
<dbReference type="Proteomes" id="UP000639772">
    <property type="component" value="Chromosome 12"/>
</dbReference>
<dbReference type="GO" id="GO:0005634">
    <property type="term" value="C:nucleus"/>
    <property type="evidence" value="ECO:0007669"/>
    <property type="project" value="UniProtKB-SubCell"/>
</dbReference>
<keyword evidence="4" id="KW-0346">Stress response</keyword>
<dbReference type="EMBL" id="JADCNM010000012">
    <property type="protein sequence ID" value="KAG0459277.1"/>
    <property type="molecule type" value="Genomic_DNA"/>
</dbReference>
<evidence type="ECO:0000313" key="9">
    <source>
        <dbReference type="EMBL" id="KAG0457557.1"/>
    </source>
</evidence>
<dbReference type="SUPFAM" id="SSF46785">
    <property type="entry name" value="Winged helix' DNA-binding domain"/>
    <property type="match status" value="1"/>
</dbReference>